<comment type="caution">
    <text evidence="9">The sequence shown here is derived from an EMBL/GenBank/DDBJ whole genome shotgun (WGS) entry which is preliminary data.</text>
</comment>
<dbReference type="InterPro" id="IPR002321">
    <property type="entry name" value="Cyt_c_II"/>
</dbReference>
<dbReference type="InterPro" id="IPR010980">
    <property type="entry name" value="Cyt_c/b562"/>
</dbReference>
<dbReference type="GeneID" id="80816938"/>
<dbReference type="Proteomes" id="UP000182932">
    <property type="component" value="Unassembled WGS sequence"/>
</dbReference>
<keyword evidence="5 6" id="KW-0408">Iron</keyword>
<dbReference type="GO" id="GO:0020037">
    <property type="term" value="F:heme binding"/>
    <property type="evidence" value="ECO:0007669"/>
    <property type="project" value="InterPro"/>
</dbReference>
<gene>
    <name evidence="9" type="ORF">SAMN04487940_10267</name>
</gene>
<evidence type="ECO:0000256" key="4">
    <source>
        <dbReference type="ARBA" id="ARBA00022982"/>
    </source>
</evidence>
<proteinExistence type="predicted"/>
<keyword evidence="1" id="KW-0813">Transport</keyword>
<dbReference type="InterPro" id="IPR015984">
    <property type="entry name" value="Cyt_c_prime_subgr"/>
</dbReference>
<protein>
    <submittedName>
        <fullName evidence="9">Cytochrome c556</fullName>
    </submittedName>
</protein>
<dbReference type="InterPro" id="IPR012127">
    <property type="entry name" value="Cyt_c_prime"/>
</dbReference>
<evidence type="ECO:0000256" key="5">
    <source>
        <dbReference type="ARBA" id="ARBA00023004"/>
    </source>
</evidence>
<dbReference type="Pfam" id="PF01322">
    <property type="entry name" value="Cytochrom_C_2"/>
    <property type="match status" value="1"/>
</dbReference>
<keyword evidence="3 6" id="KW-0479">Metal-binding</keyword>
<dbReference type="GO" id="GO:0042597">
    <property type="term" value="C:periplasmic space"/>
    <property type="evidence" value="ECO:0007669"/>
    <property type="project" value="InterPro"/>
</dbReference>
<sequence length="151" mass="15342">MKKIVTVLAATAILSGGTVVAQEYKNQIKARQGTMWVIALNLGTLGAMAKGEAEYDAEAATTAAESIQAASNIHVPALFPEGSDGEMNEGSTAKASISQDIAGFSEKWAALGTAADKAVAEAGTGKDALGPVMGALGGACKSCHETYRIPQ</sequence>
<accession>A0A975W777</accession>
<dbReference type="RefSeq" id="WP_048531225.1">
    <property type="nucleotide sequence ID" value="NZ_CATLQZ010000001.1"/>
</dbReference>
<feature type="binding site" description="covalent" evidence="7">
    <location>
        <position position="143"/>
    </location>
    <ligand>
        <name>heme c</name>
        <dbReference type="ChEBI" id="CHEBI:61717"/>
    </ligand>
</feature>
<dbReference type="PIRSF" id="PIRSF000027">
    <property type="entry name" value="Cytc_c_prime"/>
    <property type="match status" value="1"/>
</dbReference>
<name>A0A975W777_9RHOB</name>
<dbReference type="GO" id="GO:0005506">
    <property type="term" value="F:iron ion binding"/>
    <property type="evidence" value="ECO:0007669"/>
    <property type="project" value="InterPro"/>
</dbReference>
<dbReference type="GO" id="GO:0022900">
    <property type="term" value="P:electron transport chain"/>
    <property type="evidence" value="ECO:0007669"/>
    <property type="project" value="InterPro"/>
</dbReference>
<evidence type="ECO:0000256" key="1">
    <source>
        <dbReference type="ARBA" id="ARBA00022448"/>
    </source>
</evidence>
<dbReference type="AlphaFoldDB" id="A0A975W777"/>
<feature type="chain" id="PRO_5037907312" evidence="8">
    <location>
        <begin position="22"/>
        <end position="151"/>
    </location>
</feature>
<keyword evidence="4" id="KW-0249">Electron transport</keyword>
<dbReference type="SUPFAM" id="SSF47175">
    <property type="entry name" value="Cytochromes"/>
    <property type="match status" value="1"/>
</dbReference>
<organism evidence="9 10">
    <name type="scientific">Marinovum algicola</name>
    <dbReference type="NCBI Taxonomy" id="42444"/>
    <lineage>
        <taxon>Bacteria</taxon>
        <taxon>Pseudomonadati</taxon>
        <taxon>Pseudomonadota</taxon>
        <taxon>Alphaproteobacteria</taxon>
        <taxon>Rhodobacterales</taxon>
        <taxon>Roseobacteraceae</taxon>
        <taxon>Marinovum</taxon>
    </lineage>
</organism>
<dbReference type="Gene3D" id="1.20.120.10">
    <property type="entry name" value="Cytochrome c/b562"/>
    <property type="match status" value="1"/>
</dbReference>
<comment type="PTM">
    <text evidence="7">Binds 1 heme group per subunit.</text>
</comment>
<dbReference type="PROSITE" id="PS51009">
    <property type="entry name" value="CYTCII"/>
    <property type="match status" value="1"/>
</dbReference>
<reference evidence="9 10" key="1">
    <citation type="submission" date="2016-10" db="EMBL/GenBank/DDBJ databases">
        <authorList>
            <person name="Varghese N."/>
            <person name="Submissions S."/>
        </authorList>
    </citation>
    <scope>NUCLEOTIDE SEQUENCE [LARGE SCALE GENOMIC DNA]</scope>
    <source>
        <strain evidence="9 10">FF3</strain>
    </source>
</reference>
<feature type="binding site" description="axial binding residue" evidence="6">
    <location>
        <position position="144"/>
    </location>
    <ligand>
        <name>heme c</name>
        <dbReference type="ChEBI" id="CHEBI:61717"/>
    </ligand>
    <ligandPart>
        <name>Fe</name>
        <dbReference type="ChEBI" id="CHEBI:18248"/>
    </ligandPart>
</feature>
<dbReference type="GO" id="GO:0009055">
    <property type="term" value="F:electron transfer activity"/>
    <property type="evidence" value="ECO:0007669"/>
    <property type="project" value="InterPro"/>
</dbReference>
<feature type="signal peptide" evidence="8">
    <location>
        <begin position="1"/>
        <end position="21"/>
    </location>
</feature>
<dbReference type="PRINTS" id="PR00608">
    <property type="entry name" value="CYTCHROMECII"/>
</dbReference>
<keyword evidence="10" id="KW-1185">Reference proteome</keyword>
<keyword evidence="2 7" id="KW-0349">Heme</keyword>
<evidence type="ECO:0000313" key="10">
    <source>
        <dbReference type="Proteomes" id="UP000182932"/>
    </source>
</evidence>
<feature type="binding site" description="covalent" evidence="7">
    <location>
        <position position="140"/>
    </location>
    <ligand>
        <name>heme c</name>
        <dbReference type="ChEBI" id="CHEBI:61717"/>
    </ligand>
</feature>
<evidence type="ECO:0000256" key="6">
    <source>
        <dbReference type="PIRSR" id="PIRSR000027-1"/>
    </source>
</evidence>
<evidence type="ECO:0000256" key="7">
    <source>
        <dbReference type="PIRSR" id="PIRSR000027-2"/>
    </source>
</evidence>
<keyword evidence="8" id="KW-0732">Signal</keyword>
<dbReference type="EMBL" id="FNYY01000002">
    <property type="protein sequence ID" value="SEI79578.1"/>
    <property type="molecule type" value="Genomic_DNA"/>
</dbReference>
<evidence type="ECO:0000256" key="3">
    <source>
        <dbReference type="ARBA" id="ARBA00022723"/>
    </source>
</evidence>
<evidence type="ECO:0000313" key="9">
    <source>
        <dbReference type="EMBL" id="SEI79578.1"/>
    </source>
</evidence>
<evidence type="ECO:0000256" key="2">
    <source>
        <dbReference type="ARBA" id="ARBA00022617"/>
    </source>
</evidence>
<evidence type="ECO:0000256" key="8">
    <source>
        <dbReference type="SAM" id="SignalP"/>
    </source>
</evidence>